<keyword evidence="1 2" id="KW-0238">DNA-binding</keyword>
<dbReference type="CDD" id="cd00093">
    <property type="entry name" value="HTH_XRE"/>
    <property type="match status" value="1"/>
</dbReference>
<dbReference type="SUPFAM" id="SSF46689">
    <property type="entry name" value="Homeodomain-like"/>
    <property type="match status" value="1"/>
</dbReference>
<dbReference type="InterPro" id="IPR041490">
    <property type="entry name" value="KstR2_TetR_C"/>
</dbReference>
<dbReference type="PANTHER" id="PTHR30055">
    <property type="entry name" value="HTH-TYPE TRANSCRIPTIONAL REGULATOR RUTR"/>
    <property type="match status" value="1"/>
</dbReference>
<evidence type="ECO:0000313" key="5">
    <source>
        <dbReference type="EMBL" id="MBP2368986.1"/>
    </source>
</evidence>
<dbReference type="PANTHER" id="PTHR30055:SF237">
    <property type="entry name" value="TRANSCRIPTIONAL REPRESSOR MCE3R"/>
    <property type="match status" value="1"/>
</dbReference>
<dbReference type="InterPro" id="IPR010982">
    <property type="entry name" value="Lambda_DNA-bd_dom_sf"/>
</dbReference>
<reference evidence="5 6" key="1">
    <citation type="submission" date="2021-03" db="EMBL/GenBank/DDBJ databases">
        <title>Sequencing the genomes of 1000 actinobacteria strains.</title>
        <authorList>
            <person name="Klenk H.-P."/>
        </authorList>
    </citation>
    <scope>NUCLEOTIDE SEQUENCE [LARGE SCALE GENOMIC DNA]</scope>
    <source>
        <strain evidence="5 6">DSM 45256</strain>
    </source>
</reference>
<dbReference type="Proteomes" id="UP001519295">
    <property type="component" value="Unassembled WGS sequence"/>
</dbReference>
<dbReference type="InterPro" id="IPR050109">
    <property type="entry name" value="HTH-type_TetR-like_transc_reg"/>
</dbReference>
<dbReference type="InterPro" id="IPR001387">
    <property type="entry name" value="Cro/C1-type_HTH"/>
</dbReference>
<evidence type="ECO:0000259" key="3">
    <source>
        <dbReference type="PROSITE" id="PS50943"/>
    </source>
</evidence>
<organism evidence="5 6">
    <name type="scientific">Pseudonocardia parietis</name>
    <dbReference type="NCBI Taxonomy" id="570936"/>
    <lineage>
        <taxon>Bacteria</taxon>
        <taxon>Bacillati</taxon>
        <taxon>Actinomycetota</taxon>
        <taxon>Actinomycetes</taxon>
        <taxon>Pseudonocardiales</taxon>
        <taxon>Pseudonocardiaceae</taxon>
        <taxon>Pseudonocardia</taxon>
    </lineage>
</organism>
<dbReference type="Gene3D" id="1.10.357.10">
    <property type="entry name" value="Tetracycline Repressor, domain 2"/>
    <property type="match status" value="1"/>
</dbReference>
<dbReference type="PRINTS" id="PR00455">
    <property type="entry name" value="HTHTETR"/>
</dbReference>
<dbReference type="EMBL" id="JAGINU010000001">
    <property type="protein sequence ID" value="MBP2368986.1"/>
    <property type="molecule type" value="Genomic_DNA"/>
</dbReference>
<feature type="domain" description="HTH tetR-type" evidence="4">
    <location>
        <begin position="107"/>
        <end position="167"/>
    </location>
</feature>
<dbReference type="PROSITE" id="PS50943">
    <property type="entry name" value="HTH_CROC1"/>
    <property type="match status" value="1"/>
</dbReference>
<dbReference type="InterPro" id="IPR036271">
    <property type="entry name" value="Tet_transcr_reg_TetR-rel_C_sf"/>
</dbReference>
<dbReference type="SUPFAM" id="SSF48498">
    <property type="entry name" value="Tetracyclin repressor-like, C-terminal domain"/>
    <property type="match status" value="1"/>
</dbReference>
<dbReference type="Pfam" id="PF01381">
    <property type="entry name" value="HTH_3"/>
    <property type="match status" value="1"/>
</dbReference>
<comment type="caution">
    <text evidence="5">The sequence shown here is derived from an EMBL/GenBank/DDBJ whole genome shotgun (WGS) entry which is preliminary data.</text>
</comment>
<dbReference type="InterPro" id="IPR001647">
    <property type="entry name" value="HTH_TetR"/>
</dbReference>
<sequence length="299" mass="32696">MSRQGRPSDDLTGAQIRVARTHRGLSLRGLARAIHVSPATVSQIELGRTGLSLARLHQIAAAIGVSVPEILDTDPTGATGPSACGTRIVRPGPEDPGPGSDWRSYGPLPFDVVLRAALEEFVHVGFHGATVRGIAARAGLSVPGIYHYHAGKQQMLMTILEYAMTDLLERATAARRDGAGPVERFGLQVEHLVLFHTHRAELGFVGAAEKRSLDPDNSRTIAALRTRQQRFVDEEVADAVELGLFRSEDAHERARSIVTMCTALPTWWRPDGRYSPEEIAEQYVSIARDLMLTSRRRCV</sequence>
<evidence type="ECO:0000259" key="4">
    <source>
        <dbReference type="PROSITE" id="PS50977"/>
    </source>
</evidence>
<dbReference type="InterPro" id="IPR009057">
    <property type="entry name" value="Homeodomain-like_sf"/>
</dbReference>
<feature type="DNA-binding region" description="H-T-H motif" evidence="2">
    <location>
        <begin position="130"/>
        <end position="149"/>
    </location>
</feature>
<accession>A0ABS4VYH0</accession>
<feature type="domain" description="HTH cro/C1-type" evidence="3">
    <location>
        <begin position="16"/>
        <end position="70"/>
    </location>
</feature>
<dbReference type="Pfam" id="PF00440">
    <property type="entry name" value="TetR_N"/>
    <property type="match status" value="1"/>
</dbReference>
<evidence type="ECO:0000256" key="1">
    <source>
        <dbReference type="ARBA" id="ARBA00023125"/>
    </source>
</evidence>
<name>A0ABS4VYH0_9PSEU</name>
<evidence type="ECO:0000256" key="2">
    <source>
        <dbReference type="PROSITE-ProRule" id="PRU00335"/>
    </source>
</evidence>
<dbReference type="RefSeq" id="WP_210030732.1">
    <property type="nucleotide sequence ID" value="NZ_JAGINU010000001.1"/>
</dbReference>
<dbReference type="PROSITE" id="PS50977">
    <property type="entry name" value="HTH_TETR_2"/>
    <property type="match status" value="1"/>
</dbReference>
<dbReference type="Gene3D" id="1.10.260.40">
    <property type="entry name" value="lambda repressor-like DNA-binding domains"/>
    <property type="match status" value="1"/>
</dbReference>
<evidence type="ECO:0000313" key="6">
    <source>
        <dbReference type="Proteomes" id="UP001519295"/>
    </source>
</evidence>
<gene>
    <name evidence="5" type="ORF">JOF36_004682</name>
</gene>
<keyword evidence="6" id="KW-1185">Reference proteome</keyword>
<dbReference type="SUPFAM" id="SSF47413">
    <property type="entry name" value="lambda repressor-like DNA-binding domains"/>
    <property type="match status" value="1"/>
</dbReference>
<proteinExistence type="predicted"/>
<dbReference type="Pfam" id="PF17932">
    <property type="entry name" value="TetR_C_24"/>
    <property type="match status" value="1"/>
</dbReference>
<protein>
    <submittedName>
        <fullName evidence="5">AcrR family transcriptional regulator/DNA-binding XRE family transcriptional regulator</fullName>
    </submittedName>
</protein>
<dbReference type="SMART" id="SM00530">
    <property type="entry name" value="HTH_XRE"/>
    <property type="match status" value="1"/>
</dbReference>